<dbReference type="EMBL" id="HBHQ01028494">
    <property type="protein sequence ID" value="CAD9827487.1"/>
    <property type="molecule type" value="Transcribed_RNA"/>
</dbReference>
<feature type="transmembrane region" description="Helical" evidence="1">
    <location>
        <begin position="90"/>
        <end position="112"/>
    </location>
</feature>
<keyword evidence="1" id="KW-0812">Transmembrane</keyword>
<keyword evidence="1" id="KW-0472">Membrane</keyword>
<protein>
    <submittedName>
        <fullName evidence="2">Uncharacterized protein</fullName>
    </submittedName>
</protein>
<sequence>MSRLLFETFFPSVSHRITSHFPSVYRSIFSEETATACPLSELQVNFTVASFVIRRPVLFVSALLGAVVGFRGAIRLIQCQRQGVKTDERLLGYIWALAFFSFGAMNVTAALLHCILPLGTEWHVFLWACDCLFTGNSSIALIVASLYVQGKRSSGAFVNGKLCLHIVLVIWSLAVALTRWTLEDISRPTLPLELWYLLVTLVVPIVSAPYFLPRLMQPSNSIARGLVGASIMCLILVPLDGLFCRCLGNDTIYDAATMPALVFMACALSFLGIETILNVETCTQKRTKDH</sequence>
<feature type="transmembrane region" description="Helical" evidence="1">
    <location>
        <begin position="194"/>
        <end position="213"/>
    </location>
</feature>
<feature type="transmembrane region" description="Helical" evidence="1">
    <location>
        <begin position="57"/>
        <end position="78"/>
    </location>
</feature>
<dbReference type="AlphaFoldDB" id="A0A7S2XU54"/>
<feature type="transmembrane region" description="Helical" evidence="1">
    <location>
        <begin position="124"/>
        <end position="150"/>
    </location>
</feature>
<accession>A0A7S2XU54</accession>
<proteinExistence type="predicted"/>
<feature type="transmembrane region" description="Helical" evidence="1">
    <location>
        <begin position="255"/>
        <end position="277"/>
    </location>
</feature>
<name>A0A7S2XU54_9STRA</name>
<gene>
    <name evidence="2" type="ORF">ASEP1449_LOCUS19321</name>
</gene>
<reference evidence="2" key="1">
    <citation type="submission" date="2021-01" db="EMBL/GenBank/DDBJ databases">
        <authorList>
            <person name="Corre E."/>
            <person name="Pelletier E."/>
            <person name="Niang G."/>
            <person name="Scheremetjew M."/>
            <person name="Finn R."/>
            <person name="Kale V."/>
            <person name="Holt S."/>
            <person name="Cochrane G."/>
            <person name="Meng A."/>
            <person name="Brown T."/>
            <person name="Cohen L."/>
        </authorList>
    </citation>
    <scope>NUCLEOTIDE SEQUENCE</scope>
    <source>
        <strain evidence="2">CCMP2084</strain>
    </source>
</reference>
<evidence type="ECO:0000256" key="1">
    <source>
        <dbReference type="SAM" id="Phobius"/>
    </source>
</evidence>
<organism evidence="2">
    <name type="scientific">Attheya septentrionalis</name>
    <dbReference type="NCBI Taxonomy" id="420275"/>
    <lineage>
        <taxon>Eukaryota</taxon>
        <taxon>Sar</taxon>
        <taxon>Stramenopiles</taxon>
        <taxon>Ochrophyta</taxon>
        <taxon>Bacillariophyta</taxon>
        <taxon>Coscinodiscophyceae</taxon>
        <taxon>Chaetocerotophycidae</taxon>
        <taxon>Chaetocerotales</taxon>
        <taxon>Attheyaceae</taxon>
        <taxon>Attheya</taxon>
    </lineage>
</organism>
<evidence type="ECO:0000313" key="2">
    <source>
        <dbReference type="EMBL" id="CAD9827487.1"/>
    </source>
</evidence>
<feature type="transmembrane region" description="Helical" evidence="1">
    <location>
        <begin position="225"/>
        <end position="243"/>
    </location>
</feature>
<keyword evidence="1" id="KW-1133">Transmembrane helix</keyword>
<feature type="transmembrane region" description="Helical" evidence="1">
    <location>
        <begin position="162"/>
        <end position="182"/>
    </location>
</feature>